<dbReference type="RefSeq" id="WP_165331685.1">
    <property type="nucleotide sequence ID" value="NZ_JAAKZW010000029.1"/>
</dbReference>
<dbReference type="InterPro" id="IPR000182">
    <property type="entry name" value="GNAT_dom"/>
</dbReference>
<evidence type="ECO:0000259" key="3">
    <source>
        <dbReference type="PROSITE" id="PS51186"/>
    </source>
</evidence>
<name>A0A6G4XG75_9ACTN</name>
<evidence type="ECO:0000256" key="2">
    <source>
        <dbReference type="ARBA" id="ARBA00023315"/>
    </source>
</evidence>
<comment type="caution">
    <text evidence="4">The sequence shown here is derived from an EMBL/GenBank/DDBJ whole genome shotgun (WGS) entry which is preliminary data.</text>
</comment>
<dbReference type="CDD" id="cd04301">
    <property type="entry name" value="NAT_SF"/>
    <property type="match status" value="1"/>
</dbReference>
<dbReference type="PANTHER" id="PTHR43877">
    <property type="entry name" value="AMINOALKYLPHOSPHONATE N-ACETYLTRANSFERASE-RELATED-RELATED"/>
    <property type="match status" value="1"/>
</dbReference>
<dbReference type="SUPFAM" id="SSF55729">
    <property type="entry name" value="Acyl-CoA N-acyltransferases (Nat)"/>
    <property type="match status" value="1"/>
</dbReference>
<evidence type="ECO:0000313" key="4">
    <source>
        <dbReference type="EMBL" id="NGO76182.1"/>
    </source>
</evidence>
<dbReference type="Proteomes" id="UP000481109">
    <property type="component" value="Unassembled WGS sequence"/>
</dbReference>
<keyword evidence="5" id="KW-1185">Reference proteome</keyword>
<reference evidence="4 5" key="1">
    <citation type="submission" date="2020-02" db="EMBL/GenBank/DDBJ databases">
        <title>Whole-genome analyses of novel actinobacteria.</title>
        <authorList>
            <person name="Sahin N."/>
            <person name="Tokatli A."/>
        </authorList>
    </citation>
    <scope>NUCLEOTIDE SEQUENCE [LARGE SCALE GENOMIC DNA]</scope>
    <source>
        <strain evidence="4 5">YC504</strain>
    </source>
</reference>
<sequence>MDAHVREMTTGDIDAVSEIRVRGWQFAYRGLMPQGHLDALDVEEDAAARRKFWAGRPPGVAALVAERGGRIVGFSGFGPTRDDDQDAGAFQVYAIYVHPEQIGTGAGRALMDATLDRCRTAGAPSVCLWVLTHNERARRFYERAGFTADGNTATEDVDGVPVPEVRYVRRLHGSGAP</sequence>
<gene>
    <name evidence="4" type="ORF">G6045_10965</name>
</gene>
<dbReference type="EMBL" id="JAAKZW010000029">
    <property type="protein sequence ID" value="NGO76182.1"/>
    <property type="molecule type" value="Genomic_DNA"/>
</dbReference>
<dbReference type="InterPro" id="IPR050832">
    <property type="entry name" value="Bact_Acetyltransf"/>
</dbReference>
<protein>
    <submittedName>
        <fullName evidence="4">GNAT family N-acetyltransferase</fullName>
    </submittedName>
</protein>
<accession>A0A6G4XG75</accession>
<keyword evidence="1 4" id="KW-0808">Transferase</keyword>
<organism evidence="4 5">
    <name type="scientific">Streptomyces mesophilus</name>
    <dbReference type="NCBI Taxonomy" id="1775132"/>
    <lineage>
        <taxon>Bacteria</taxon>
        <taxon>Bacillati</taxon>
        <taxon>Actinomycetota</taxon>
        <taxon>Actinomycetes</taxon>
        <taxon>Kitasatosporales</taxon>
        <taxon>Streptomycetaceae</taxon>
        <taxon>Streptomyces</taxon>
    </lineage>
</organism>
<dbReference type="InterPro" id="IPR016181">
    <property type="entry name" value="Acyl_CoA_acyltransferase"/>
</dbReference>
<dbReference type="PROSITE" id="PS51186">
    <property type="entry name" value="GNAT"/>
    <property type="match status" value="1"/>
</dbReference>
<dbReference type="AlphaFoldDB" id="A0A6G4XG75"/>
<proteinExistence type="predicted"/>
<dbReference type="Gene3D" id="3.40.630.30">
    <property type="match status" value="1"/>
</dbReference>
<evidence type="ECO:0000256" key="1">
    <source>
        <dbReference type="ARBA" id="ARBA00022679"/>
    </source>
</evidence>
<dbReference type="Pfam" id="PF00583">
    <property type="entry name" value="Acetyltransf_1"/>
    <property type="match status" value="1"/>
</dbReference>
<evidence type="ECO:0000313" key="5">
    <source>
        <dbReference type="Proteomes" id="UP000481109"/>
    </source>
</evidence>
<dbReference type="GO" id="GO:0016747">
    <property type="term" value="F:acyltransferase activity, transferring groups other than amino-acyl groups"/>
    <property type="evidence" value="ECO:0007669"/>
    <property type="project" value="InterPro"/>
</dbReference>
<feature type="domain" description="N-acetyltransferase" evidence="3">
    <location>
        <begin position="3"/>
        <end position="172"/>
    </location>
</feature>
<keyword evidence="2" id="KW-0012">Acyltransferase</keyword>